<keyword evidence="1" id="KW-1133">Transmembrane helix</keyword>
<proteinExistence type="predicted"/>
<evidence type="ECO:0000313" key="3">
    <source>
        <dbReference type="EMBL" id="CAL4121013.1"/>
    </source>
</evidence>
<protein>
    <recommendedName>
        <fullName evidence="2">Neurotransmitter-gated ion-channel transmembrane domain-containing protein</fullName>
    </recommendedName>
</protein>
<dbReference type="InterPro" id="IPR036719">
    <property type="entry name" value="Neuro-gated_channel_TM_sf"/>
</dbReference>
<keyword evidence="1" id="KW-0472">Membrane</keyword>
<dbReference type="InterPro" id="IPR038050">
    <property type="entry name" value="Neuro_actylchol_rec"/>
</dbReference>
<sequence length="172" mass="19585">IKYSGIKALNAFNVKNFNGHVKGKQENEIEVHFQLVRRPQSIIVGTLLPSLMIVAIGYATLFLQNALYQERLTVSLAALLVLYTLFSQTSNFLPKTSYVTMIDIWFLFCISLLFIIIIFHIVMDNYPPRVQRFNSSNKVSVTFIFKSVRLVVIPGISILFLILWTSVLLIGN</sequence>
<evidence type="ECO:0000313" key="4">
    <source>
        <dbReference type="Proteomes" id="UP001497623"/>
    </source>
</evidence>
<gene>
    <name evidence="3" type="ORF">MNOR_LOCUS22248</name>
</gene>
<feature type="non-terminal residue" evidence="3">
    <location>
        <position position="1"/>
    </location>
</feature>
<accession>A0AAV2RC44</accession>
<evidence type="ECO:0000259" key="2">
    <source>
        <dbReference type="Pfam" id="PF02932"/>
    </source>
</evidence>
<dbReference type="SUPFAM" id="SSF90112">
    <property type="entry name" value="Neurotransmitter-gated ion-channel transmembrane pore"/>
    <property type="match status" value="1"/>
</dbReference>
<reference evidence="3 4" key="1">
    <citation type="submission" date="2024-05" db="EMBL/GenBank/DDBJ databases">
        <authorList>
            <person name="Wallberg A."/>
        </authorList>
    </citation>
    <scope>NUCLEOTIDE SEQUENCE [LARGE SCALE GENOMIC DNA]</scope>
</reference>
<dbReference type="GO" id="GO:0006811">
    <property type="term" value="P:monoatomic ion transport"/>
    <property type="evidence" value="ECO:0007669"/>
    <property type="project" value="InterPro"/>
</dbReference>
<dbReference type="Pfam" id="PF02932">
    <property type="entry name" value="Neur_chan_memb"/>
    <property type="match status" value="1"/>
</dbReference>
<evidence type="ECO:0000256" key="1">
    <source>
        <dbReference type="SAM" id="Phobius"/>
    </source>
</evidence>
<name>A0AAV2RC44_MEGNR</name>
<feature type="transmembrane region" description="Helical" evidence="1">
    <location>
        <begin position="42"/>
        <end position="62"/>
    </location>
</feature>
<dbReference type="EMBL" id="CAXKWB010018565">
    <property type="protein sequence ID" value="CAL4121013.1"/>
    <property type="molecule type" value="Genomic_DNA"/>
</dbReference>
<feature type="transmembrane region" description="Helical" evidence="1">
    <location>
        <begin position="143"/>
        <end position="170"/>
    </location>
</feature>
<comment type="caution">
    <text evidence="3">The sequence shown here is derived from an EMBL/GenBank/DDBJ whole genome shotgun (WGS) entry which is preliminary data.</text>
</comment>
<keyword evidence="1" id="KW-0812">Transmembrane</keyword>
<dbReference type="Gene3D" id="1.20.58.390">
    <property type="entry name" value="Neurotransmitter-gated ion-channel transmembrane domain"/>
    <property type="match status" value="1"/>
</dbReference>
<keyword evidence="4" id="KW-1185">Reference proteome</keyword>
<dbReference type="Proteomes" id="UP001497623">
    <property type="component" value="Unassembled WGS sequence"/>
</dbReference>
<organism evidence="3 4">
    <name type="scientific">Meganyctiphanes norvegica</name>
    <name type="common">Northern krill</name>
    <name type="synonym">Thysanopoda norvegica</name>
    <dbReference type="NCBI Taxonomy" id="48144"/>
    <lineage>
        <taxon>Eukaryota</taxon>
        <taxon>Metazoa</taxon>
        <taxon>Ecdysozoa</taxon>
        <taxon>Arthropoda</taxon>
        <taxon>Crustacea</taxon>
        <taxon>Multicrustacea</taxon>
        <taxon>Malacostraca</taxon>
        <taxon>Eumalacostraca</taxon>
        <taxon>Eucarida</taxon>
        <taxon>Euphausiacea</taxon>
        <taxon>Euphausiidae</taxon>
        <taxon>Meganyctiphanes</taxon>
    </lineage>
</organism>
<feature type="transmembrane region" description="Helical" evidence="1">
    <location>
        <begin position="98"/>
        <end position="123"/>
    </location>
</feature>
<dbReference type="InterPro" id="IPR006029">
    <property type="entry name" value="Neurotrans-gated_channel_TM"/>
</dbReference>
<feature type="domain" description="Neurotransmitter-gated ion-channel transmembrane" evidence="2">
    <location>
        <begin position="46"/>
        <end position="132"/>
    </location>
</feature>
<dbReference type="AlphaFoldDB" id="A0AAV2RC44"/>
<feature type="transmembrane region" description="Helical" evidence="1">
    <location>
        <begin position="68"/>
        <end position="86"/>
    </location>
</feature>
<dbReference type="GO" id="GO:0016020">
    <property type="term" value="C:membrane"/>
    <property type="evidence" value="ECO:0007669"/>
    <property type="project" value="InterPro"/>
</dbReference>